<dbReference type="RefSeq" id="WP_077966765.1">
    <property type="nucleotide sequence ID" value="NZ_CP045178.1"/>
</dbReference>
<dbReference type="AlphaFoldDB" id="A0A1V4ABA4"/>
<evidence type="ECO:0000313" key="3">
    <source>
        <dbReference type="Proteomes" id="UP000190539"/>
    </source>
</evidence>
<organism evidence="2 3">
    <name type="scientific">Streptomyces tsukubensis</name>
    <dbReference type="NCBI Taxonomy" id="83656"/>
    <lineage>
        <taxon>Bacteria</taxon>
        <taxon>Bacillati</taxon>
        <taxon>Actinomycetota</taxon>
        <taxon>Actinomycetes</taxon>
        <taxon>Kitasatosporales</taxon>
        <taxon>Streptomycetaceae</taxon>
        <taxon>Streptomyces</taxon>
    </lineage>
</organism>
<keyword evidence="1" id="KW-0732">Signal</keyword>
<protein>
    <recommendedName>
        <fullName evidence="4">Secreted protein</fullName>
    </recommendedName>
</protein>
<gene>
    <name evidence="2" type="ORF">B1H18_09875</name>
</gene>
<dbReference type="Proteomes" id="UP000190539">
    <property type="component" value="Unassembled WGS sequence"/>
</dbReference>
<feature type="signal peptide" evidence="1">
    <location>
        <begin position="1"/>
        <end position="25"/>
    </location>
</feature>
<name>A0A1V4ABA4_9ACTN</name>
<proteinExistence type="predicted"/>
<keyword evidence="3" id="KW-1185">Reference proteome</keyword>
<dbReference type="OrthoDB" id="4325375at2"/>
<dbReference type="EMBL" id="MVFC01000005">
    <property type="protein sequence ID" value="OON81101.1"/>
    <property type="molecule type" value="Genomic_DNA"/>
</dbReference>
<evidence type="ECO:0008006" key="4">
    <source>
        <dbReference type="Google" id="ProtNLM"/>
    </source>
</evidence>
<feature type="chain" id="PRO_5012279592" description="Secreted protein" evidence="1">
    <location>
        <begin position="26"/>
        <end position="82"/>
    </location>
</feature>
<comment type="caution">
    <text evidence="2">The sequence shown here is derived from an EMBL/GenBank/DDBJ whole genome shotgun (WGS) entry which is preliminary data.</text>
</comment>
<evidence type="ECO:0000256" key="1">
    <source>
        <dbReference type="SAM" id="SignalP"/>
    </source>
</evidence>
<evidence type="ECO:0000313" key="2">
    <source>
        <dbReference type="EMBL" id="OON81101.1"/>
    </source>
</evidence>
<reference evidence="2 3" key="1">
    <citation type="submission" date="2017-02" db="EMBL/GenBank/DDBJ databases">
        <title>Draft Genome Sequence of Streptomyces tsukubaensis F601, a Producer of the immunosuppressant tacrolimus FK506.</title>
        <authorList>
            <person name="Zong G."/>
            <person name="Zhong C."/>
            <person name="Fu J."/>
            <person name="Qin R."/>
            <person name="Cao G."/>
        </authorList>
    </citation>
    <scope>NUCLEOTIDE SEQUENCE [LARGE SCALE GENOMIC DNA]</scope>
    <source>
        <strain evidence="2 3">F601</strain>
    </source>
</reference>
<accession>A0A1V4ABA4</accession>
<sequence length="82" mass="8272">MLMATAMAGAVLAVSGVVVGGSAEAATAMAAPAAGWAHVEDFGDLGACQARGQWYLANGGNVQRYECRSAGVWQLWVLTGGS</sequence>